<gene>
    <name evidence="1" type="ORF">I7730_01055</name>
</gene>
<proteinExistence type="predicted"/>
<sequence>MAFVLGKCGVNFFFDSKLAEELEKRFYPGYTSDQTYQVMLGDKGLTEFNQYYANSLDGVASLVFDVAVCHRLVYERSELNLVADAINQLKQYPECKEIVLFFEYLQKTLNGDGVLMLDTLEVGVADRR</sequence>
<reference evidence="1" key="1">
    <citation type="journal article" date="2018" name="Genome Biol.">
        <title>SKESA: strategic k-mer extension for scrupulous assemblies.</title>
        <authorList>
            <person name="Souvorov A."/>
            <person name="Agarwala R."/>
            <person name="Lipman D.J."/>
        </authorList>
    </citation>
    <scope>NUCLEOTIDE SEQUENCE</scope>
    <source>
        <strain evidence="1">BCW_3452</strain>
    </source>
</reference>
<dbReference type="EMBL" id="DACRBY010000001">
    <property type="protein sequence ID" value="HAS8538387.1"/>
    <property type="molecule type" value="Genomic_DNA"/>
</dbReference>
<dbReference type="AlphaFoldDB" id="A0A8H9K6Z0"/>
<reference evidence="1" key="2">
    <citation type="submission" date="2019-01" db="EMBL/GenBank/DDBJ databases">
        <authorList>
            <consortium name="NCBI Pathogen Detection Project"/>
        </authorList>
    </citation>
    <scope>NUCLEOTIDE SEQUENCE</scope>
    <source>
        <strain evidence="1">BCW_3452</strain>
    </source>
</reference>
<name>A0A8H9K6Z0_VIBVL</name>
<dbReference type="Proteomes" id="UP000863257">
    <property type="component" value="Unassembled WGS sequence"/>
</dbReference>
<evidence type="ECO:0000313" key="1">
    <source>
        <dbReference type="EMBL" id="HAS8538387.1"/>
    </source>
</evidence>
<organism evidence="1">
    <name type="scientific">Vibrio vulnificus</name>
    <dbReference type="NCBI Taxonomy" id="672"/>
    <lineage>
        <taxon>Bacteria</taxon>
        <taxon>Pseudomonadati</taxon>
        <taxon>Pseudomonadota</taxon>
        <taxon>Gammaproteobacteria</taxon>
        <taxon>Vibrionales</taxon>
        <taxon>Vibrionaceae</taxon>
        <taxon>Vibrio</taxon>
    </lineage>
</organism>
<comment type="caution">
    <text evidence="1">The sequence shown here is derived from an EMBL/GenBank/DDBJ whole genome shotgun (WGS) entry which is preliminary data.</text>
</comment>
<protein>
    <submittedName>
        <fullName evidence="1">Uncharacterized protein</fullName>
    </submittedName>
</protein>
<accession>A0A8H9K6Z0</accession>